<dbReference type="GO" id="GO:0046983">
    <property type="term" value="F:protein dimerization activity"/>
    <property type="evidence" value="ECO:0007669"/>
    <property type="project" value="InterPro"/>
</dbReference>
<comment type="subcellular location">
    <subcellularLocation>
        <location evidence="8">Plastid</location>
        <location evidence="8">Chloroplast</location>
    </subcellularLocation>
</comment>
<dbReference type="HAMAP" id="MF_00059">
    <property type="entry name" value="RNApol_bact_RpoA"/>
    <property type="match status" value="1"/>
</dbReference>
<reference evidence="10" key="1">
    <citation type="journal article" date="2018" name="Mitochondrial DNA Part B Resour">
        <title>The first complete chloroplast genome of a traditional Chinese medicinal herb Odontosoria chinensis (Lindsaeaceae).</title>
        <authorList>
            <person name="Xu R."/>
            <person name="Liu S."/>
            <person name="Wang Z."/>
            <person name="Wang T."/>
            <person name="Su Y."/>
        </authorList>
    </citation>
    <scope>NUCLEOTIDE SEQUENCE</scope>
</reference>
<evidence type="ECO:0000256" key="6">
    <source>
        <dbReference type="ARBA" id="ARBA00023163"/>
    </source>
</evidence>
<dbReference type="InterPro" id="IPR011260">
    <property type="entry name" value="RNAP_asu_C"/>
</dbReference>
<evidence type="ECO:0000313" key="10">
    <source>
        <dbReference type="EMBL" id="AWD77929.1"/>
    </source>
</evidence>
<keyword evidence="10" id="KW-0150">Chloroplast</keyword>
<feature type="region of interest" description="Alpha C-terminal domain (alpha-CTD)" evidence="8">
    <location>
        <begin position="265"/>
        <end position="346"/>
    </location>
</feature>
<dbReference type="Pfam" id="PF01193">
    <property type="entry name" value="RNA_pol_L"/>
    <property type="match status" value="1"/>
</dbReference>
<comment type="catalytic activity">
    <reaction evidence="7 8">
        <text>RNA(n) + a ribonucleoside 5'-triphosphate = RNA(n+1) + diphosphate</text>
        <dbReference type="Rhea" id="RHEA:21248"/>
        <dbReference type="Rhea" id="RHEA-COMP:14527"/>
        <dbReference type="Rhea" id="RHEA-COMP:17342"/>
        <dbReference type="ChEBI" id="CHEBI:33019"/>
        <dbReference type="ChEBI" id="CHEBI:61557"/>
        <dbReference type="ChEBI" id="CHEBI:140395"/>
        <dbReference type="EC" id="2.7.7.6"/>
    </reaction>
</comment>
<evidence type="ECO:0000256" key="1">
    <source>
        <dbReference type="ARBA" id="ARBA00004026"/>
    </source>
</evidence>
<feature type="domain" description="DNA-directed RNA polymerase RpoA/D/Rpb3-type" evidence="9">
    <location>
        <begin position="29"/>
        <end position="232"/>
    </location>
</feature>
<dbReference type="EMBL" id="MG913608">
    <property type="protein sequence ID" value="AWD77929.1"/>
    <property type="molecule type" value="Genomic_DNA"/>
</dbReference>
<comment type="similarity">
    <text evidence="2 8">Belongs to the RNA polymerase alpha chain family.</text>
</comment>
<dbReference type="FunFam" id="2.170.120.12:FF:000001">
    <property type="entry name" value="DNA-directed RNA polymerase subunit alpha"/>
    <property type="match status" value="1"/>
</dbReference>
<evidence type="ECO:0000256" key="7">
    <source>
        <dbReference type="ARBA" id="ARBA00048552"/>
    </source>
</evidence>
<dbReference type="SUPFAM" id="SSF55257">
    <property type="entry name" value="RBP11-like subunits of RNA polymerase"/>
    <property type="match status" value="1"/>
</dbReference>
<dbReference type="SUPFAM" id="SSF47789">
    <property type="entry name" value="C-terminal domain of RNA polymerase alpha subunit"/>
    <property type="match status" value="1"/>
</dbReference>
<gene>
    <name evidence="8 10" type="primary">rpoA</name>
</gene>
<comment type="domain">
    <text evidence="8">The N-terminal domain is essential for RNAP assembly and basal transcription, whereas the C-terminal domain is involved in interaction with transcriptional regulators and with upstream promoter elements.</text>
</comment>
<dbReference type="GO" id="GO:0009507">
    <property type="term" value="C:chloroplast"/>
    <property type="evidence" value="ECO:0007669"/>
    <property type="project" value="UniProtKB-SubCell"/>
</dbReference>
<evidence type="ECO:0000256" key="2">
    <source>
        <dbReference type="ARBA" id="ARBA00007123"/>
    </source>
</evidence>
<dbReference type="InterPro" id="IPR011263">
    <property type="entry name" value="DNA-dir_RNA_pol_RpoA/D/Rpb3"/>
</dbReference>
<comment type="function">
    <text evidence="1 8">DNA-dependent RNA polymerase catalyzes the transcription of DNA into RNA using the four ribonucleoside triphosphates as substrates.</text>
</comment>
<dbReference type="InterPro" id="IPR011773">
    <property type="entry name" value="DNA-dir_RpoA"/>
</dbReference>
<evidence type="ECO:0000256" key="4">
    <source>
        <dbReference type="ARBA" id="ARBA00022679"/>
    </source>
</evidence>
<accession>A0A343WSG2</accession>
<dbReference type="Pfam" id="PF03118">
    <property type="entry name" value="RNA_pol_A_CTD"/>
    <property type="match status" value="1"/>
</dbReference>
<dbReference type="SUPFAM" id="SSF56553">
    <property type="entry name" value="Insert subdomain of RNA polymerase alpha subunit"/>
    <property type="match status" value="1"/>
</dbReference>
<dbReference type="Gene3D" id="2.170.120.12">
    <property type="entry name" value="DNA-directed RNA polymerase, insert domain"/>
    <property type="match status" value="1"/>
</dbReference>
<dbReference type="GO" id="GO:0006351">
    <property type="term" value="P:DNA-templated transcription"/>
    <property type="evidence" value="ECO:0007669"/>
    <property type="project" value="UniProtKB-UniRule"/>
</dbReference>
<geneLocation type="chloroplast" evidence="10"/>
<dbReference type="Gene3D" id="1.10.150.20">
    <property type="entry name" value="5' to 3' exonuclease, C-terminal subdomain"/>
    <property type="match status" value="1"/>
</dbReference>
<keyword evidence="6 8" id="KW-0804">Transcription</keyword>
<dbReference type="SMART" id="SM00662">
    <property type="entry name" value="RPOLD"/>
    <property type="match status" value="1"/>
</dbReference>
<evidence type="ECO:0000259" key="9">
    <source>
        <dbReference type="SMART" id="SM00662"/>
    </source>
</evidence>
<sequence length="346" mass="39048">MCKDETSIPTRLIQWKCVESKRESKRLHYGRFAISPFKIGQANTVGIAMRRALLGEVEGASITCAKFRGVIHEYSVITGIQETIHDILTNLREIVPKVESNDIQEGFLSVTGPKVITAGDMSLPHTVKLIDESQYIATITQPISVNIELIIEKDCGYRTEELNDYRDGKFSVDAVSIPVRNVNYSVHPFECGKAMREMLFIEIRTNGSLTPDEALSNASKKLIDLSIPLSHLNSKEVPDSEEIHNSFDSTKSPRMQINNANESNIKNYKNTFIDQPELPARASNCLKRAEIHTIADLLSYSRVDLLKLRSFGEKSVEQVSEALWKRFSTKLPNKKLDVQETYSKEK</sequence>
<dbReference type="GO" id="GO:0000428">
    <property type="term" value="C:DNA-directed RNA polymerase complex"/>
    <property type="evidence" value="ECO:0007669"/>
    <property type="project" value="UniProtKB-KW"/>
</dbReference>
<organism evidence="10">
    <name type="scientific">Odontosoria chinensis</name>
    <dbReference type="NCBI Taxonomy" id="32133"/>
    <lineage>
        <taxon>Eukaryota</taxon>
        <taxon>Viridiplantae</taxon>
        <taxon>Streptophyta</taxon>
        <taxon>Embryophyta</taxon>
        <taxon>Tracheophyta</taxon>
        <taxon>Polypodiopsida</taxon>
        <taxon>Polypodiidae</taxon>
        <taxon>Polypodiales</taxon>
        <taxon>Lindsaeineae</taxon>
        <taxon>Lindsaeaceae</taxon>
        <taxon>Odontosoria</taxon>
    </lineage>
</organism>
<dbReference type="NCBIfam" id="TIGR02027">
    <property type="entry name" value="rpoA"/>
    <property type="match status" value="1"/>
</dbReference>
<keyword evidence="10" id="KW-0934">Plastid</keyword>
<keyword evidence="3 8" id="KW-0240">DNA-directed RNA polymerase</keyword>
<dbReference type="GO" id="GO:0003899">
    <property type="term" value="F:DNA-directed RNA polymerase activity"/>
    <property type="evidence" value="ECO:0007669"/>
    <property type="project" value="UniProtKB-UniRule"/>
</dbReference>
<name>A0A343WSG2_9MONI</name>
<keyword evidence="4 8" id="KW-0808">Transferase</keyword>
<dbReference type="EC" id="2.7.7.6" evidence="8"/>
<feature type="region of interest" description="Alpha N-terminal domain (alpha-NTD)" evidence="8">
    <location>
        <begin position="1"/>
        <end position="234"/>
    </location>
</feature>
<evidence type="ECO:0000256" key="8">
    <source>
        <dbReference type="HAMAP-Rule" id="MF_00059"/>
    </source>
</evidence>
<dbReference type="InterPro" id="IPR036643">
    <property type="entry name" value="RNApol_insert_sf"/>
</dbReference>
<dbReference type="GO" id="GO:0003677">
    <property type="term" value="F:DNA binding"/>
    <property type="evidence" value="ECO:0007669"/>
    <property type="project" value="UniProtKB-UniRule"/>
</dbReference>
<protein>
    <recommendedName>
        <fullName evidence="8">DNA-directed RNA polymerase subunit alpha</fullName>
        <shortName evidence="8">PEP</shortName>
        <ecNumber evidence="8">2.7.7.6</ecNumber>
    </recommendedName>
    <alternativeName>
        <fullName evidence="8">Plastid-encoded RNA polymerase subunit alpha</fullName>
        <shortName evidence="8">RNA polymerase subunit alpha</shortName>
    </alternativeName>
</protein>
<dbReference type="InterPro" id="IPR011262">
    <property type="entry name" value="DNA-dir_RNA_pol_insert"/>
</dbReference>
<dbReference type="InterPro" id="IPR036603">
    <property type="entry name" value="RBP11-like"/>
</dbReference>
<evidence type="ECO:0000256" key="5">
    <source>
        <dbReference type="ARBA" id="ARBA00022695"/>
    </source>
</evidence>
<dbReference type="Gene3D" id="3.30.1360.10">
    <property type="entry name" value="RNA polymerase, RBP11-like subunit"/>
    <property type="match status" value="1"/>
</dbReference>
<evidence type="ECO:0000256" key="3">
    <source>
        <dbReference type="ARBA" id="ARBA00022478"/>
    </source>
</evidence>
<proteinExistence type="inferred from homology"/>
<dbReference type="AlphaFoldDB" id="A0A343WSG2"/>
<dbReference type="Pfam" id="PF01000">
    <property type="entry name" value="RNA_pol_A_bac"/>
    <property type="match status" value="1"/>
</dbReference>
<keyword evidence="5 8" id="KW-0548">Nucleotidyltransferase</keyword>
<dbReference type="CDD" id="cd06928">
    <property type="entry name" value="RNAP_alpha_NTD"/>
    <property type="match status" value="1"/>
</dbReference>
<comment type="subunit">
    <text evidence="8">In plastids the minimal PEP RNA polymerase catalytic core is composed of four subunits: alpha, beta, beta', and beta''. When a (nuclear-encoded) sigma factor is associated with the core the holoenzyme is formed, which can initiate transcription.</text>
</comment>